<keyword evidence="7 10" id="KW-0057">Aromatic amino acid biosynthesis</keyword>
<reference evidence="12 13" key="1">
    <citation type="submission" date="2015-08" db="EMBL/GenBank/DDBJ databases">
        <title>Next Generation Sequencing and Analysis of the Genome of Puccinia sorghi L Schw, the Causal Agent of Maize Common Rust.</title>
        <authorList>
            <person name="Rochi L."/>
            <person name="Burguener G."/>
            <person name="Darino M."/>
            <person name="Turjanski A."/>
            <person name="Kreff E."/>
            <person name="Dieguez M.J."/>
            <person name="Sacco F."/>
        </authorList>
    </citation>
    <scope>NUCLEOTIDE SEQUENCE [LARGE SCALE GENOMIC DNA]</scope>
    <source>
        <strain evidence="12 13">RO10H11247</strain>
    </source>
</reference>
<dbReference type="InterPro" id="IPR013785">
    <property type="entry name" value="Aldolase_TIM"/>
</dbReference>
<dbReference type="InterPro" id="IPR006654">
    <property type="entry name" value="Trp_synth_beta"/>
</dbReference>
<keyword evidence="5 10" id="KW-0822">Tryptophan biosynthesis</keyword>
<evidence type="ECO:0000256" key="9">
    <source>
        <dbReference type="ARBA" id="ARBA00049047"/>
    </source>
</evidence>
<dbReference type="Pfam" id="PF00290">
    <property type="entry name" value="Trp_syntA"/>
    <property type="match status" value="1"/>
</dbReference>
<evidence type="ECO:0000256" key="3">
    <source>
        <dbReference type="ARBA" id="ARBA00012043"/>
    </source>
</evidence>
<keyword evidence="8 10" id="KW-0456">Lyase</keyword>
<feature type="domain" description="Tryptophan synthase beta chain-like PALP" evidence="11">
    <location>
        <begin position="327"/>
        <end position="645"/>
    </location>
</feature>
<evidence type="ECO:0000313" key="12">
    <source>
        <dbReference type="EMBL" id="KNZ43846.1"/>
    </source>
</evidence>
<evidence type="ECO:0000313" key="13">
    <source>
        <dbReference type="Proteomes" id="UP000037035"/>
    </source>
</evidence>
<dbReference type="SUPFAM" id="SSF53686">
    <property type="entry name" value="Tryptophan synthase beta subunit-like PLP-dependent enzymes"/>
    <property type="match status" value="1"/>
</dbReference>
<dbReference type="NCBIfam" id="TIGR00263">
    <property type="entry name" value="trpB"/>
    <property type="match status" value="1"/>
</dbReference>
<proteinExistence type="predicted"/>
<dbReference type="GO" id="GO:0004834">
    <property type="term" value="F:tryptophan synthase activity"/>
    <property type="evidence" value="ECO:0007669"/>
    <property type="project" value="UniProtKB-EC"/>
</dbReference>
<evidence type="ECO:0000256" key="2">
    <source>
        <dbReference type="ARBA" id="ARBA00004733"/>
    </source>
</evidence>
<dbReference type="PANTHER" id="PTHR48077">
    <property type="entry name" value="TRYPTOPHAN SYNTHASE-RELATED"/>
    <property type="match status" value="1"/>
</dbReference>
<dbReference type="InterPro" id="IPR001926">
    <property type="entry name" value="TrpB-like_PALP"/>
</dbReference>
<dbReference type="Gene3D" id="3.20.20.70">
    <property type="entry name" value="Aldolase class I"/>
    <property type="match status" value="2"/>
</dbReference>
<dbReference type="Proteomes" id="UP000037035">
    <property type="component" value="Unassembled WGS sequence"/>
</dbReference>
<evidence type="ECO:0000256" key="10">
    <source>
        <dbReference type="RuleBase" id="RU003663"/>
    </source>
</evidence>
<comment type="pathway">
    <text evidence="2 10">Amino-acid biosynthesis; L-tryptophan biosynthesis; L-tryptophan from chorismate: step 5/5.</text>
</comment>
<dbReference type="VEuPathDB" id="FungiDB:VP01_97g3"/>
<evidence type="ECO:0000256" key="7">
    <source>
        <dbReference type="ARBA" id="ARBA00023141"/>
    </source>
</evidence>
<comment type="cofactor">
    <cofactor evidence="1 10">
        <name>pyridoxal 5'-phosphate</name>
        <dbReference type="ChEBI" id="CHEBI:597326"/>
    </cofactor>
</comment>
<dbReference type="Gene3D" id="3.40.50.1100">
    <property type="match status" value="2"/>
</dbReference>
<keyword evidence="4 10" id="KW-0028">Amino-acid biosynthesis</keyword>
<dbReference type="InterPro" id="IPR002028">
    <property type="entry name" value="Trp_synthase_suA"/>
</dbReference>
<dbReference type="InterPro" id="IPR036052">
    <property type="entry name" value="TrpB-like_PALP_sf"/>
</dbReference>
<dbReference type="OrthoDB" id="10050244at2759"/>
<keyword evidence="6 10" id="KW-0663">Pyridoxal phosphate</keyword>
<gene>
    <name evidence="12" type="primary">trpB</name>
    <name evidence="12" type="ORF">VP01_97g3</name>
</gene>
<dbReference type="Pfam" id="PF00291">
    <property type="entry name" value="PALP"/>
    <property type="match status" value="1"/>
</dbReference>
<comment type="catalytic activity">
    <reaction evidence="9 10">
        <text>(1S,2R)-1-C-(indol-3-yl)glycerol 3-phosphate + L-serine = D-glyceraldehyde 3-phosphate + L-tryptophan + H2O</text>
        <dbReference type="Rhea" id="RHEA:10532"/>
        <dbReference type="ChEBI" id="CHEBI:15377"/>
        <dbReference type="ChEBI" id="CHEBI:33384"/>
        <dbReference type="ChEBI" id="CHEBI:57912"/>
        <dbReference type="ChEBI" id="CHEBI:58866"/>
        <dbReference type="ChEBI" id="CHEBI:59776"/>
        <dbReference type="EC" id="4.2.1.20"/>
    </reaction>
</comment>
<dbReference type="SUPFAM" id="SSF51366">
    <property type="entry name" value="Ribulose-phoshate binding barrel"/>
    <property type="match status" value="1"/>
</dbReference>
<evidence type="ECO:0000259" key="11">
    <source>
        <dbReference type="Pfam" id="PF00291"/>
    </source>
</evidence>
<dbReference type="FunFam" id="3.40.50.1100:FF:000004">
    <property type="entry name" value="Tryptophan synthase beta chain"/>
    <property type="match status" value="1"/>
</dbReference>
<dbReference type="EMBL" id="LAVV01015492">
    <property type="protein sequence ID" value="KNZ43846.1"/>
    <property type="molecule type" value="Genomic_DNA"/>
</dbReference>
<dbReference type="STRING" id="27349.A0A0L6U5R6"/>
<dbReference type="PANTHER" id="PTHR48077:SF3">
    <property type="entry name" value="TRYPTOPHAN SYNTHASE"/>
    <property type="match status" value="1"/>
</dbReference>
<accession>A0A0L6U5R6</accession>
<evidence type="ECO:0000256" key="8">
    <source>
        <dbReference type="ARBA" id="ARBA00023239"/>
    </source>
</evidence>
<dbReference type="UniPathway" id="UPA00035">
    <property type="reaction ID" value="UER00044"/>
</dbReference>
<evidence type="ECO:0000256" key="4">
    <source>
        <dbReference type="ARBA" id="ARBA00022605"/>
    </source>
</evidence>
<keyword evidence="13" id="KW-1185">Reference proteome</keyword>
<protein>
    <recommendedName>
        <fullName evidence="3 10">Tryptophan synthase</fullName>
        <ecNumber evidence="3 10">4.2.1.20</ecNumber>
    </recommendedName>
</protein>
<organism evidence="12 13">
    <name type="scientific">Puccinia sorghi</name>
    <dbReference type="NCBI Taxonomy" id="27349"/>
    <lineage>
        <taxon>Eukaryota</taxon>
        <taxon>Fungi</taxon>
        <taxon>Dikarya</taxon>
        <taxon>Basidiomycota</taxon>
        <taxon>Pucciniomycotina</taxon>
        <taxon>Pucciniomycetes</taxon>
        <taxon>Pucciniales</taxon>
        <taxon>Pucciniaceae</taxon>
        <taxon>Puccinia</taxon>
    </lineage>
</organism>
<sequence>MAEHLRLVFADKVAQKLPVFVAFITAGYPSPQLTVPLMLAMEAGGVDVIELGIPCTEPFVDGPVIRESHQVALWYKVGFKMCFEFISEARSRGLKVPVILMGKLLQYHFLVWRAGSDRGSQTGRSEWLLCVSSGLSYVPVIPPNASETRIRLLASISDSFIYVMSQASMGPTGARWEVSSSVPGLISRIRKLAVGADGRAIPMVVGFGISTAAQFEYVGRLADGAVVGSKLMEVVKSTGIPMEALTRFCEEICGRRRLAASLPPMISLLPKSSGERDVGMGRFGVFGGRYVPEAFIGCLVELEACHRQAMADPAFRAELEVHYEHINRPSQLYFAQRLSAHVGGAKIWFKREDLIHTGSHTMNNIIGQILLAKRMRKTRIIAECATAHYGFAIVSLCTKFALDCVLYIGEEDLRRCPDFLLKIEELGASVVTEILDEAMSIWARDFGTTHYLIGSAIGPHPFPTIVRDFQSVIGREMKWQLEGSQGKLPDAVVACVGGGSNAIGAFHAFIEDPSVRLVGVEAGGSGIEGTRESASLSKGNKGIFHGALTYVLPEQEGGRIPLPASRSIAAGLDYPAAGPELAWLKETGRAEFHSATDLEAIQGIKTCLQFEHILPAIETAHAINRTIHVAKELGKSANVVLCLSGRGKQDFEGVLSQT</sequence>
<dbReference type="EC" id="4.2.1.20" evidence="3 10"/>
<dbReference type="InterPro" id="IPR023026">
    <property type="entry name" value="Trp_synth_beta/beta-like"/>
</dbReference>
<dbReference type="GO" id="GO:0005737">
    <property type="term" value="C:cytoplasm"/>
    <property type="evidence" value="ECO:0007669"/>
    <property type="project" value="TreeGrafter"/>
</dbReference>
<dbReference type="CDD" id="cd04724">
    <property type="entry name" value="Tryptophan_synthase_alpha"/>
    <property type="match status" value="1"/>
</dbReference>
<evidence type="ECO:0000256" key="6">
    <source>
        <dbReference type="ARBA" id="ARBA00022898"/>
    </source>
</evidence>
<dbReference type="InterPro" id="IPR011060">
    <property type="entry name" value="RibuloseP-bd_barrel"/>
</dbReference>
<comment type="caution">
    <text evidence="12">The sequence shown here is derived from an EMBL/GenBank/DDBJ whole genome shotgun (WGS) entry which is preliminary data.</text>
</comment>
<evidence type="ECO:0000256" key="5">
    <source>
        <dbReference type="ARBA" id="ARBA00022822"/>
    </source>
</evidence>
<dbReference type="AlphaFoldDB" id="A0A0L6U5R6"/>
<evidence type="ECO:0000256" key="1">
    <source>
        <dbReference type="ARBA" id="ARBA00001933"/>
    </source>
</evidence>
<name>A0A0L6U5R6_9BASI</name>